<evidence type="ECO:0000256" key="1">
    <source>
        <dbReference type="SAM" id="Coils"/>
    </source>
</evidence>
<sequence length="2773" mass="293146">MHHQGFKRVFTYVLCWLLATQPVWAGIKVDPNRTNNATLTSAANGVPVLNIAAPNAKGLSHNQFDQYDVGKAGLILNNATEKLAQSQLAGYLHGNPQLNGQAASVILNEVTGANRSQLNGYTEVLGQQANVIVANPYGITCDGCGFINTSRATLTTGVPQFQNGLLSGFDIRQGDVTILGQGLDATGQDYFDILSRTAKINAEIHANNLAVVTGPNQIEYQTNSVTATHTSPDQPALAIDSSALGGMYAGRISLVATEQGVGVNTGKLFSSVGDIQLSADGQITLGDVRSQQSLKVTSNQSVTTTGTQQAGEQIEYTAADSLHLNSENSAIRFQASAGQQLHQNGLVNAGESALFKAKAVTLTQAETTAQHIEIQADTLALNQSTLTAGVTSDGSETNTGTVSIQATEATLSDSAVQVSGQFKSGVSQMTLDAGSMIAAEQAGFTGTEQLNNGGQIMVKQGLQIASDQSMTLAGTGKVSADSLSLQASQITNQSQLTAQAAMTVQADALTNDGVLTSLQDIRITASDQLINKGKLVAQGHTEVSAGGNFTNFASGLISGNTTTLNANGMNNQGTVQALTNLMVTLTQFTNQGAVLGMQDTTLNVAGNLSNTGLLYAGGTGYFYVKGDLINTEGNVLTGGKMVMAADASGALSKSVQNLSGVIQSGDDLEMRAENIVNKRKVLEIQRASGEGVQLDPHYNRNEFTVGKNSKYAPSYKYETECREGRNGDRESCSTSLYVNYNSHSFVVENEKLVIGNQSAASQIVAGGHASLTSNTLKNDASLIQVNQNLNLTTDTLDNKGYQTGVYTTRATYRLKSHNGIKSFTYGLTGKNTTSSNVGTVSSTISSGGKTVLNVKKKLNNSDIQSNTGSSNAGRPSKQLTDTTASGSPLDLGSRVAFPDFRLPTSPNGLFVYNHGPDSHYLIETNPALTNLDQFLGSDYFFDSIGFNPEKDLKVLGDAFYDTRTITTAIFEQTGKRYLHDDIGTDLAQMQQLLDHAGQQKHSLNLQAGVALTPEQVAGLTQDIVWWEPVEVKGQQVLAPKLYLSKVTQDNLDGGALISGAEVYAKAGNIVNSGQMDSQGKLHLVSDDSISNLGGSMTAGGEIALDAVNDIQNVSGSIAGENIALTTQKGDIINRTEVEHISITQDGTVTTAENASGVVHTGTRVGDTATISGRGKVTMNAGGSILNTAAEVSAGSDLSLKAEKDIILTAETDREYMKTRDQEQLNVAVLGSRMSSGGDLSVDAGENISVTASDMETKGKLAMVAGWDVALNTLVNESFSSETSGNSKSVSHLKQHQRTQMAANDGVFIQSGNDITATGSQITTQGDVVALAKGDVTFQAVNDSEYHYDETTRKKSFGRKETKIQESLTETVVGADVTAGGKIIVKAQQYDDVQMAGGDSDITLIGANFKAGEGIEASADGSVGVYAQQYRTFSRDEKIKKGFGGFSGSHKSDLDSAMLLNVSGMMSSDNIDITSGKTIELIASEVEAGGNLNATAVDEVIIAAGQESRQHETFAQEYGAFRGGDLFAMDSARQGEIHNTAKGSALTSGGAVNVKGGSVTVIGSDVSAETDASFTADTGSVAVLAAEETHTTWSSSESLSVDVKDALKSVVNPYESVSFDDGQARLTLAKAEYEKSDSKTDATTHRGASIIGKGTVLMNAAEDILIEGSDVLADADEDGHGNIELTAANDVLIREVTDTQTTQSSNTKGNGELSFVVQHQSVETGKAAIALKESADKLKQANRDYRQYKKQLDSLEDTLSSLAQALANHEPGVDAADVDELKGIIKEVKNDEAFYLASITLATADLASKTTLLIKQGAAAAQSTSTLGFDAGLHLDMSVAQTDSQSTGTTASGSSLSGQNIVVKSGTQTDQQVLVQGSVLKAKEEVVLDGGTVNVVAAQQTQSGQSSTESGTIGASMTVHGSNTGGSLNASLNLSEQRSQSTTYVNSGVVGSTITVHSRGDTNIKGAHVEAEKALNLDIGGDLNVASVQNRHSTSNQGSGISGGVSLNGGGNATGANGGLNASKGRSVTSDTLLTTLTSGGTADIKVAGNTDVTGALVATVDENGNDLGHLALATGSLTFRDLNNTDYRQDMSGGLTSSAGLLGGLDFTKNSTRLQYKNTSSYSKDKTLATLGLGEISIADDSDLTALNRDTQSTSRDLFDVDRQQGNVDVTLDHRLLTEDGRKEIQEDVKRNGIFADAVVDTVQNESIGLLGDAAKGVENFFAHQDNKQKFFTATKNFVTEPKNEALVAVLNDSHATPEQKQAAYAALSGYVSAELGIPPAQALLAVVDTFDGDRGKGAYANGTFYIDDREHTRLEDVVNTVGHETQHHIDAQRGHQGEGETYDDNREQYAEVMGEATQDYLSFNYGNANKGEFGGWNTQTGTKGSALIEQNQSHFESDRQSGEMDFRLPNETEQSVLKKLAGDDPDKQHELLSAACAMTKCSRQFVYGTENYEYYKSLEKEGANYQDAQTVLANYSEKSLEQGRTYPAVQWVVTEGLFQDSKPYQLEDAEQLVLNYRDHDTRVRLMEITGLTYDQAGAYITGITAAGGALATVIEARSGKVKKPSSSQKHQQKLEFGQKPVDADKPATHLGTTTEKQQKPSEPTSESEPESVLAKQDVDDFNSVDDTSVAKNIATETYFRVEGGGAGTRTSQHRIMVNNDGSIKINQGCSGQLCVSVGNADHAFYYLTNKRPDGSVVVFEVDASLHKNIMDSAIPQRPIPGVPRDPNAPKIVDPNQPGTALELPKIWDELLEKNSSNARVLTQDEFIKEYVK</sequence>
<evidence type="ECO:0000313" key="6">
    <source>
        <dbReference type="Proteomes" id="UP000027192"/>
    </source>
</evidence>
<feature type="region of interest" description="Disordered" evidence="2">
    <location>
        <begin position="2561"/>
        <end position="2620"/>
    </location>
</feature>
<organism evidence="5 6">
    <name type="scientific">Photobacterium galatheae</name>
    <dbReference type="NCBI Taxonomy" id="1654360"/>
    <lineage>
        <taxon>Bacteria</taxon>
        <taxon>Pseudomonadati</taxon>
        <taxon>Pseudomonadota</taxon>
        <taxon>Gammaproteobacteria</taxon>
        <taxon>Vibrionales</taxon>
        <taxon>Vibrionaceae</taxon>
        <taxon>Photobacterium</taxon>
    </lineage>
</organism>
<dbReference type="InterPro" id="IPR025157">
    <property type="entry name" value="Hemagglutinin_rpt"/>
</dbReference>
<evidence type="ECO:0000313" key="5">
    <source>
        <dbReference type="EMBL" id="KDM90062.1"/>
    </source>
</evidence>
<dbReference type="Pfam" id="PF13332">
    <property type="entry name" value="Fil_haemagg_2"/>
    <property type="match status" value="4"/>
</dbReference>
<evidence type="ECO:0000259" key="4">
    <source>
        <dbReference type="SMART" id="SM00912"/>
    </source>
</evidence>
<proteinExistence type="predicted"/>
<dbReference type="Proteomes" id="UP000027192">
    <property type="component" value="Unassembled WGS sequence"/>
</dbReference>
<feature type="signal peptide" evidence="3">
    <location>
        <begin position="1"/>
        <end position="25"/>
    </location>
</feature>
<feature type="compositionally biased region" description="Polar residues" evidence="2">
    <location>
        <begin position="861"/>
        <end position="886"/>
    </location>
</feature>
<dbReference type="InterPro" id="IPR011050">
    <property type="entry name" value="Pectin_lyase_fold/virulence"/>
</dbReference>
<accession>A0A066RQU8</accession>
<feature type="chain" id="PRO_5001625893" description="Filamentous haemagglutinin FhaB/tRNA nuclease CdiA-like TPS domain-containing protein" evidence="3">
    <location>
        <begin position="26"/>
        <end position="2773"/>
    </location>
</feature>
<comment type="caution">
    <text evidence="5">The sequence shown here is derived from an EMBL/GenBank/DDBJ whole genome shotgun (WGS) entry which is preliminary data.</text>
</comment>
<evidence type="ECO:0000256" key="3">
    <source>
        <dbReference type="SAM" id="SignalP"/>
    </source>
</evidence>
<dbReference type="SMART" id="SM00912">
    <property type="entry name" value="Haemagg_act"/>
    <property type="match status" value="1"/>
</dbReference>
<feature type="domain" description="Filamentous haemagglutinin FhaB/tRNA nuclease CdiA-like TPS" evidence="4">
    <location>
        <begin position="43"/>
        <end position="164"/>
    </location>
</feature>
<dbReference type="STRING" id="1654360.EA58_19195"/>
<keyword evidence="1" id="KW-0175">Coiled coil</keyword>
<protein>
    <recommendedName>
        <fullName evidence="4">Filamentous haemagglutinin FhaB/tRNA nuclease CdiA-like TPS domain-containing protein</fullName>
    </recommendedName>
</protein>
<dbReference type="InterPro" id="IPR008638">
    <property type="entry name" value="FhaB/CdiA-like_TPS"/>
</dbReference>
<dbReference type="InterPro" id="IPR012334">
    <property type="entry name" value="Pectin_lyas_fold"/>
</dbReference>
<keyword evidence="6" id="KW-1185">Reference proteome</keyword>
<dbReference type="Pfam" id="PF05860">
    <property type="entry name" value="TPS"/>
    <property type="match status" value="1"/>
</dbReference>
<dbReference type="Gene3D" id="2.160.20.10">
    <property type="entry name" value="Single-stranded right-handed beta-helix, Pectin lyase-like"/>
    <property type="match status" value="1"/>
</dbReference>
<dbReference type="SUPFAM" id="SSF51126">
    <property type="entry name" value="Pectin lyase-like"/>
    <property type="match status" value="1"/>
</dbReference>
<evidence type="ECO:0000256" key="2">
    <source>
        <dbReference type="SAM" id="MobiDB-lite"/>
    </source>
</evidence>
<gene>
    <name evidence="5" type="ORF">EA58_19195</name>
</gene>
<dbReference type="EMBL" id="JMIB01000038">
    <property type="protein sequence ID" value="KDM90062.1"/>
    <property type="molecule type" value="Genomic_DNA"/>
</dbReference>
<dbReference type="NCBIfam" id="TIGR01901">
    <property type="entry name" value="adhes_NPXG"/>
    <property type="match status" value="1"/>
</dbReference>
<keyword evidence="3" id="KW-0732">Signal</keyword>
<feature type="coiled-coil region" evidence="1">
    <location>
        <begin position="1730"/>
        <end position="1764"/>
    </location>
</feature>
<name>A0A066RQU8_9GAMM</name>
<feature type="region of interest" description="Disordered" evidence="2">
    <location>
        <begin position="858"/>
        <end position="887"/>
    </location>
</feature>
<reference evidence="5 6" key="1">
    <citation type="submission" date="2014-04" db="EMBL/GenBank/DDBJ databases">
        <title>Draft genome sequence of Photobacterium halotolerans S2753: a solonamide, ngercheumicin and holomycin producer.</title>
        <authorList>
            <person name="Machado H.R."/>
            <person name="Gram L."/>
        </authorList>
    </citation>
    <scope>NUCLEOTIDE SEQUENCE [LARGE SCALE GENOMIC DNA]</scope>
    <source>
        <strain evidence="5 6">S2753</strain>
    </source>
</reference>
<dbReference type="RefSeq" id="WP_051642208.1">
    <property type="nucleotide sequence ID" value="NZ_JAGSGC010000008.1"/>
</dbReference>
<dbReference type="OrthoDB" id="2664633at2"/>
<dbReference type="GO" id="GO:0003824">
    <property type="term" value="F:catalytic activity"/>
    <property type="evidence" value="ECO:0007669"/>
    <property type="project" value="UniProtKB-ARBA"/>
</dbReference>